<feature type="non-terminal residue" evidence="2">
    <location>
        <position position="87"/>
    </location>
</feature>
<evidence type="ECO:0000256" key="1">
    <source>
        <dbReference type="SAM" id="MobiDB-lite"/>
    </source>
</evidence>
<organism evidence="2">
    <name type="scientific">uncultured Acidimicrobiales bacterium</name>
    <dbReference type="NCBI Taxonomy" id="310071"/>
    <lineage>
        <taxon>Bacteria</taxon>
        <taxon>Bacillati</taxon>
        <taxon>Actinomycetota</taxon>
        <taxon>Acidimicrobiia</taxon>
        <taxon>Acidimicrobiales</taxon>
        <taxon>environmental samples</taxon>
    </lineage>
</organism>
<feature type="compositionally biased region" description="Pro residues" evidence="1">
    <location>
        <begin position="61"/>
        <end position="71"/>
    </location>
</feature>
<sequence length="87" mass="8780">GPHRTRAGGARAGALLVAAARAEGSCHPRAVGSVVDPLLQAAGVVGGVVRRAGPRPARRAPGPPGPGPAPAHPLRRPCRRRTAPRPM</sequence>
<feature type="non-terminal residue" evidence="2">
    <location>
        <position position="1"/>
    </location>
</feature>
<protein>
    <submittedName>
        <fullName evidence="2">Uncharacterized protein</fullName>
    </submittedName>
</protein>
<reference evidence="2" key="1">
    <citation type="submission" date="2020-02" db="EMBL/GenBank/DDBJ databases">
        <authorList>
            <person name="Meier V. D."/>
        </authorList>
    </citation>
    <scope>NUCLEOTIDE SEQUENCE</scope>
    <source>
        <strain evidence="2">AVDCRST_MAG20</strain>
    </source>
</reference>
<name>A0A6J4IKJ2_9ACTN</name>
<feature type="compositionally biased region" description="Basic residues" evidence="1">
    <location>
        <begin position="73"/>
        <end position="87"/>
    </location>
</feature>
<feature type="region of interest" description="Disordered" evidence="1">
    <location>
        <begin position="50"/>
        <end position="87"/>
    </location>
</feature>
<dbReference type="AlphaFoldDB" id="A0A6J4IKJ2"/>
<dbReference type="EMBL" id="CADCSY010000110">
    <property type="protein sequence ID" value="CAA9254810.1"/>
    <property type="molecule type" value="Genomic_DNA"/>
</dbReference>
<evidence type="ECO:0000313" key="2">
    <source>
        <dbReference type="EMBL" id="CAA9254810.1"/>
    </source>
</evidence>
<proteinExistence type="predicted"/>
<gene>
    <name evidence="2" type="ORF">AVDCRST_MAG20-2538</name>
</gene>
<accession>A0A6J4IKJ2</accession>